<dbReference type="HOGENOM" id="CLU_023205_1_1_1"/>
<gene>
    <name evidence="3" type="ORF">PFICI_04874</name>
</gene>
<organism evidence="3 4">
    <name type="scientific">Pestalotiopsis fici (strain W106-1 / CGMCC3.15140)</name>
    <dbReference type="NCBI Taxonomy" id="1229662"/>
    <lineage>
        <taxon>Eukaryota</taxon>
        <taxon>Fungi</taxon>
        <taxon>Dikarya</taxon>
        <taxon>Ascomycota</taxon>
        <taxon>Pezizomycotina</taxon>
        <taxon>Sordariomycetes</taxon>
        <taxon>Xylariomycetidae</taxon>
        <taxon>Amphisphaeriales</taxon>
        <taxon>Sporocadaceae</taxon>
        <taxon>Pestalotiopsis</taxon>
    </lineage>
</organism>
<dbReference type="Pfam" id="PF00248">
    <property type="entry name" value="Aldo_ket_red"/>
    <property type="match status" value="1"/>
</dbReference>
<dbReference type="PANTHER" id="PTHR43364:SF4">
    <property type="entry name" value="NAD(P)-LINKED OXIDOREDUCTASE SUPERFAMILY PROTEIN"/>
    <property type="match status" value="1"/>
</dbReference>
<dbReference type="AlphaFoldDB" id="W3XA62"/>
<dbReference type="SUPFAM" id="SSF51430">
    <property type="entry name" value="NAD(P)-linked oxidoreductase"/>
    <property type="match status" value="1"/>
</dbReference>
<dbReference type="GO" id="GO:0016491">
    <property type="term" value="F:oxidoreductase activity"/>
    <property type="evidence" value="ECO:0007669"/>
    <property type="project" value="UniProtKB-KW"/>
</dbReference>
<dbReference type="Proteomes" id="UP000030651">
    <property type="component" value="Unassembled WGS sequence"/>
</dbReference>
<name>W3XA62_PESFW</name>
<dbReference type="Gene3D" id="3.20.20.100">
    <property type="entry name" value="NADP-dependent oxidoreductase domain"/>
    <property type="match status" value="1"/>
</dbReference>
<dbReference type="OrthoDB" id="48988at2759"/>
<dbReference type="KEGG" id="pfy:PFICI_04874"/>
<evidence type="ECO:0000256" key="1">
    <source>
        <dbReference type="ARBA" id="ARBA00023002"/>
    </source>
</evidence>
<dbReference type="InParanoid" id="W3XA62"/>
<evidence type="ECO:0000313" key="3">
    <source>
        <dbReference type="EMBL" id="ETS82998.1"/>
    </source>
</evidence>
<feature type="domain" description="NADP-dependent oxidoreductase" evidence="2">
    <location>
        <begin position="9"/>
        <end position="312"/>
    </location>
</feature>
<dbReference type="OMA" id="GAVYRMW"/>
<keyword evidence="1" id="KW-0560">Oxidoreductase</keyword>
<keyword evidence="4" id="KW-1185">Reference proteome</keyword>
<sequence length="317" mass="34555">MGSFAVPQLIFGCGGLGNEFIGADSVKELLGVLKELGISRLDTAGLYPPTDIGASQRLIGETGAAGLGFTIDTKVLISMKGFAGTLEPAKIESSIETSISDLRLGDGQRIGTYYAHAPDVTTPLKDQAKGFDAQYRKGRFDKLGLCNYPLEMLAEYIEICEREGYVKPSVFQGCYNIIDRRHEGATMDLVRKHNITFVAHSPNASGFLHGKLTSGQVEGTRFAPGNIMSIDARRYDTEKHHEVIRFLDNTLEPYGISKTDASLRWLAFHSQLTADDFIIFGASKLPQVKQNVAAVAQGPLPDDVVQAIDSVWRTLKA</sequence>
<dbReference type="GeneID" id="19269887"/>
<dbReference type="EMBL" id="KI912111">
    <property type="protein sequence ID" value="ETS82998.1"/>
    <property type="molecule type" value="Genomic_DNA"/>
</dbReference>
<dbReference type="InterPro" id="IPR023210">
    <property type="entry name" value="NADP_OxRdtase_dom"/>
</dbReference>
<dbReference type="eggNOG" id="ENOG502SMNT">
    <property type="taxonomic scope" value="Eukaryota"/>
</dbReference>
<evidence type="ECO:0000259" key="2">
    <source>
        <dbReference type="Pfam" id="PF00248"/>
    </source>
</evidence>
<dbReference type="InterPro" id="IPR036812">
    <property type="entry name" value="NAD(P)_OxRdtase_dom_sf"/>
</dbReference>
<protein>
    <recommendedName>
        <fullName evidence="2">NADP-dependent oxidoreductase domain-containing protein</fullName>
    </recommendedName>
</protein>
<reference evidence="4" key="1">
    <citation type="journal article" date="2015" name="BMC Genomics">
        <title>Genomic and transcriptomic analysis of the endophytic fungus Pestalotiopsis fici reveals its lifestyle and high potential for synthesis of natural products.</title>
        <authorList>
            <person name="Wang X."/>
            <person name="Zhang X."/>
            <person name="Liu L."/>
            <person name="Xiang M."/>
            <person name="Wang W."/>
            <person name="Sun X."/>
            <person name="Che Y."/>
            <person name="Guo L."/>
            <person name="Liu G."/>
            <person name="Guo L."/>
            <person name="Wang C."/>
            <person name="Yin W.B."/>
            <person name="Stadler M."/>
            <person name="Zhang X."/>
            <person name="Liu X."/>
        </authorList>
    </citation>
    <scope>NUCLEOTIDE SEQUENCE [LARGE SCALE GENOMIC DNA]</scope>
    <source>
        <strain evidence="4">W106-1 / CGMCC3.15140</strain>
    </source>
</reference>
<evidence type="ECO:0000313" key="4">
    <source>
        <dbReference type="Proteomes" id="UP000030651"/>
    </source>
</evidence>
<dbReference type="RefSeq" id="XP_007831646.1">
    <property type="nucleotide sequence ID" value="XM_007833455.1"/>
</dbReference>
<dbReference type="InterPro" id="IPR050523">
    <property type="entry name" value="AKR_Detox_Biosynth"/>
</dbReference>
<dbReference type="PANTHER" id="PTHR43364">
    <property type="entry name" value="NADH-SPECIFIC METHYLGLYOXAL REDUCTASE-RELATED"/>
    <property type="match status" value="1"/>
</dbReference>
<proteinExistence type="predicted"/>
<accession>W3XA62</accession>